<feature type="region of interest" description="Disordered" evidence="1">
    <location>
        <begin position="781"/>
        <end position="812"/>
    </location>
</feature>
<evidence type="ECO:0000256" key="1">
    <source>
        <dbReference type="SAM" id="MobiDB-lite"/>
    </source>
</evidence>
<feature type="region of interest" description="Disordered" evidence="1">
    <location>
        <begin position="647"/>
        <end position="675"/>
    </location>
</feature>
<proteinExistence type="predicted"/>
<dbReference type="EMBL" id="BKCJ010000572">
    <property type="protein sequence ID" value="GEU34401.1"/>
    <property type="molecule type" value="Genomic_DNA"/>
</dbReference>
<evidence type="ECO:0000313" key="2">
    <source>
        <dbReference type="EMBL" id="GEU34401.1"/>
    </source>
</evidence>
<protein>
    <submittedName>
        <fullName evidence="2">Uncharacterized protein</fullName>
    </submittedName>
</protein>
<feature type="compositionally biased region" description="Basic and acidic residues" evidence="1">
    <location>
        <begin position="305"/>
        <end position="323"/>
    </location>
</feature>
<comment type="caution">
    <text evidence="2">The sequence shown here is derived from an EMBL/GenBank/DDBJ whole genome shotgun (WGS) entry which is preliminary data.</text>
</comment>
<feature type="region of interest" description="Disordered" evidence="1">
    <location>
        <begin position="298"/>
        <end position="323"/>
    </location>
</feature>
<dbReference type="SUPFAM" id="SSF90250">
    <property type="entry name" value="Troponin coil-coiled subunits"/>
    <property type="match status" value="1"/>
</dbReference>
<organism evidence="2">
    <name type="scientific">Tanacetum cinerariifolium</name>
    <name type="common">Dalmatian daisy</name>
    <name type="synonym">Chrysanthemum cinerariifolium</name>
    <dbReference type="NCBI Taxonomy" id="118510"/>
    <lineage>
        <taxon>Eukaryota</taxon>
        <taxon>Viridiplantae</taxon>
        <taxon>Streptophyta</taxon>
        <taxon>Embryophyta</taxon>
        <taxon>Tracheophyta</taxon>
        <taxon>Spermatophyta</taxon>
        <taxon>Magnoliopsida</taxon>
        <taxon>eudicotyledons</taxon>
        <taxon>Gunneridae</taxon>
        <taxon>Pentapetalae</taxon>
        <taxon>asterids</taxon>
        <taxon>campanulids</taxon>
        <taxon>Asterales</taxon>
        <taxon>Asteraceae</taxon>
        <taxon>Asteroideae</taxon>
        <taxon>Anthemideae</taxon>
        <taxon>Anthemidinae</taxon>
        <taxon>Tanacetum</taxon>
    </lineage>
</organism>
<gene>
    <name evidence="2" type="ORF">Tci_006379</name>
</gene>
<feature type="region of interest" description="Disordered" evidence="1">
    <location>
        <begin position="492"/>
        <end position="521"/>
    </location>
</feature>
<name>A0A6L2JC08_TANCI</name>
<feature type="compositionally biased region" description="Basic and acidic residues" evidence="1">
    <location>
        <begin position="781"/>
        <end position="796"/>
    </location>
</feature>
<sequence length="812" mass="92349">MWRSVCGVAAYMEQKGEMWPFKDQEMDFGTNKRLVGKGECLPNTPKTYNHVAILHNSNELRRQSFDQIFMNMRIEQYFLMTDYALWKVILNGDSPPLTRSVEGVETPYPPTTVNEKLARKNELKARGTLLMALPNEHQLKFNSYKTAKSLMEATEKRFGEGLDQIYDRLQKIISQLEIHRETISQEDLNMKLLRSLPSEWKTHTLIWRNKPDLETRSMDDLYNNLKIYEAEVMRSSSTTQNTQNVAFVSSNNTDSTNKAVNTAHGVSATNSKNNASNLPNVDNLSDAVIYSFFASQSNSPQLDNEDLKECSASKHQDNRNREAPRRTVLVEDTTSNALVSQCDGLGYDWSNQAEDGPTKFALMAHTSLSSLSSSNSDTKVSTWYDSPMLDNQVNEKYNTGKGYHAVPPPYTRNFMPHKPDLVFADEHVVTESVTSLPDIAKSKVETSETQLKNVSAPIIEDWVSDSEDENKIKTEYNQIKPSFAKVKLVKPTEHVKSPKKSIKKEENNRQTKYPRKNSQSLRGTTCLPNAAIFEELARMGAKTIAWNEFSRTMASAIICLANNQKFNFSKYIFESMMKNLEAGVKFYMFPRFVQVFVNHQLGDMSHHKRIFVNPSFMKKVFANMKRVGTGFSRAIIPLFETMMVQAPEEDEVSQDEPPTKERIPTPSHDPLPSGEDRLQLNEIMEICTKLSDRVLSLEQIKTNQAAKIEKLKKRVKKLKGKKKKRAHGLKRIYKGRITKIDVDEDLSLINETAQDQERMNDRDMFGVNDIDGDEVVVDVSAGEKEEQSDKVDEKEVSTAGEVVTTADELSRA</sequence>
<accession>A0A6L2JC08</accession>
<reference evidence="2" key="1">
    <citation type="journal article" date="2019" name="Sci. Rep.">
        <title>Draft genome of Tanacetum cinerariifolium, the natural source of mosquito coil.</title>
        <authorList>
            <person name="Yamashiro T."/>
            <person name="Shiraishi A."/>
            <person name="Satake H."/>
            <person name="Nakayama K."/>
        </authorList>
    </citation>
    <scope>NUCLEOTIDE SEQUENCE</scope>
</reference>
<dbReference type="Pfam" id="PF14223">
    <property type="entry name" value="Retrotran_gag_2"/>
    <property type="match status" value="1"/>
</dbReference>
<dbReference type="AlphaFoldDB" id="A0A6L2JC08"/>
<dbReference type="InterPro" id="IPR038077">
    <property type="entry name" value="Troponin_sf"/>
</dbReference>